<dbReference type="SUPFAM" id="SSF56973">
    <property type="entry name" value="Aerolisin/ETX pore-forming domain"/>
    <property type="match status" value="1"/>
</dbReference>
<evidence type="ECO:0000313" key="5">
    <source>
        <dbReference type="Proteomes" id="UP001059041"/>
    </source>
</evidence>
<proteinExistence type="inferred from homology"/>
<dbReference type="InterPro" id="IPR053280">
    <property type="entry name" value="Aerolysin-like_pore-former"/>
</dbReference>
<feature type="domain" description="Jacalin-type lectin" evidence="3">
    <location>
        <begin position="1"/>
        <end position="140"/>
    </location>
</feature>
<dbReference type="EMBL" id="JAFHDT010000188">
    <property type="protein sequence ID" value="KAI7790277.1"/>
    <property type="molecule type" value="Genomic_DNA"/>
</dbReference>
<dbReference type="Gene3D" id="2.100.10.30">
    <property type="entry name" value="Jacalin-like lectin domain"/>
    <property type="match status" value="1"/>
</dbReference>
<reference evidence="4" key="1">
    <citation type="submission" date="2021-02" db="EMBL/GenBank/DDBJ databases">
        <title>Comparative genomics reveals that relaxation of natural selection precedes convergent phenotypic evolution of cavefish.</title>
        <authorList>
            <person name="Peng Z."/>
        </authorList>
    </citation>
    <scope>NUCLEOTIDE SEQUENCE</scope>
    <source>
        <tissue evidence="4">Muscle</tissue>
    </source>
</reference>
<dbReference type="Proteomes" id="UP001059041">
    <property type="component" value="Unassembled WGS sequence"/>
</dbReference>
<dbReference type="CDD" id="cd09302">
    <property type="entry name" value="Jacalin_like"/>
    <property type="match status" value="1"/>
</dbReference>
<dbReference type="Pfam" id="PF01419">
    <property type="entry name" value="Jacalin"/>
    <property type="match status" value="1"/>
</dbReference>
<organism evidence="4 5">
    <name type="scientific">Triplophysa rosa</name>
    <name type="common">Cave loach</name>
    <dbReference type="NCBI Taxonomy" id="992332"/>
    <lineage>
        <taxon>Eukaryota</taxon>
        <taxon>Metazoa</taxon>
        <taxon>Chordata</taxon>
        <taxon>Craniata</taxon>
        <taxon>Vertebrata</taxon>
        <taxon>Euteleostomi</taxon>
        <taxon>Actinopterygii</taxon>
        <taxon>Neopterygii</taxon>
        <taxon>Teleostei</taxon>
        <taxon>Ostariophysi</taxon>
        <taxon>Cypriniformes</taxon>
        <taxon>Nemacheilidae</taxon>
        <taxon>Triplophysa</taxon>
    </lineage>
</organism>
<dbReference type="Gene3D" id="2.170.15.10">
    <property type="entry name" value="Proaerolysin, chain A, domain 3"/>
    <property type="match status" value="1"/>
</dbReference>
<dbReference type="PROSITE" id="PS51752">
    <property type="entry name" value="JACALIN_LECTIN"/>
    <property type="match status" value="1"/>
</dbReference>
<dbReference type="AlphaFoldDB" id="A0A9W7W7T8"/>
<dbReference type="PANTHER" id="PTHR34007">
    <property type="entry name" value="AEROLYSIN-LIKE PROTEIN-RELATED"/>
    <property type="match status" value="1"/>
</dbReference>
<comment type="caution">
    <text evidence="4">The sequence shown here is derived from an EMBL/GenBank/DDBJ whole genome shotgun (WGS) entry which is preliminary data.</text>
</comment>
<sequence length="312" mass="34850">ATTLHLIGGNEGQEFSFTGENNGSSLQRMWVWVGGSEVKAVRAWLTDGREETFGKPEGSYQEFVFQPGELITSMSLWGNGYGTRFGAIKFNTNHSRSFFVKMTRWRLQTEWTIDVGSGLCLGIVGRCGEDIDCMGFLFLNKVESVILTNLSYPTLDLVKPNVALEVIQSSTYKNETSVSQEQTIESSKKITQSSSWSTKESITSTFSMEVKAGIPDIVDVSTGFSLEIGTENTYSKEYTDERTETQTFKIDVPARKKVDVHITIGRCSFDLPYSGTVMVMCENGSVFTYQTKGKYKGVSYTKIRVDTKEHNL</sequence>
<keyword evidence="5" id="KW-1185">Reference proteome</keyword>
<dbReference type="InterPro" id="IPR001229">
    <property type="entry name" value="Jacalin-like_lectin_dom"/>
</dbReference>
<dbReference type="InterPro" id="IPR036404">
    <property type="entry name" value="Jacalin-like_lectin_dom_sf"/>
</dbReference>
<name>A0A9W7W7T8_TRIRA</name>
<evidence type="ECO:0000313" key="4">
    <source>
        <dbReference type="EMBL" id="KAI7790277.1"/>
    </source>
</evidence>
<dbReference type="Pfam" id="PF01117">
    <property type="entry name" value="Aerolysin"/>
    <property type="match status" value="1"/>
</dbReference>
<feature type="non-terminal residue" evidence="4">
    <location>
        <position position="1"/>
    </location>
</feature>
<accession>A0A9W7W7T8</accession>
<evidence type="ECO:0000256" key="1">
    <source>
        <dbReference type="ARBA" id="ARBA00009831"/>
    </source>
</evidence>
<evidence type="ECO:0000259" key="3">
    <source>
        <dbReference type="PROSITE" id="PS51752"/>
    </source>
</evidence>
<dbReference type="InterPro" id="IPR055267">
    <property type="entry name" value="Aerolysin-like_C"/>
</dbReference>
<comment type="similarity">
    <text evidence="1">Belongs to the aerolysin family.</text>
</comment>
<evidence type="ECO:0000256" key="2">
    <source>
        <dbReference type="ARBA" id="ARBA00023157"/>
    </source>
</evidence>
<gene>
    <name evidence="4" type="ORF">IRJ41_016939</name>
</gene>
<protein>
    <submittedName>
        <fullName evidence="4">Natterin-like protein</fullName>
    </submittedName>
</protein>
<dbReference type="PANTHER" id="PTHR34007:SF1">
    <property type="entry name" value="AEROLYSIN-LIKE PROTEIN-RELATED"/>
    <property type="match status" value="1"/>
</dbReference>
<keyword evidence="2" id="KW-1015">Disulfide bond</keyword>